<protein>
    <recommendedName>
        <fullName evidence="9">Pentacotripeptide-repeat region of PRORP domain-containing protein</fullName>
    </recommendedName>
</protein>
<gene>
    <name evidence="7" type="ORF">B7463_g6416</name>
</gene>
<dbReference type="Pfam" id="PF13041">
    <property type="entry name" value="PPR_2"/>
    <property type="match status" value="2"/>
</dbReference>
<feature type="compositionally biased region" description="Polar residues" evidence="6">
    <location>
        <begin position="884"/>
        <end position="898"/>
    </location>
</feature>
<feature type="non-terminal residue" evidence="7">
    <location>
        <position position="904"/>
    </location>
</feature>
<comment type="similarity">
    <text evidence="1">Belongs to the CCM1 family.</text>
</comment>
<proteinExistence type="inferred from homology"/>
<sequence>MPPRPRVSAQHLSALDLPILPFLAPRVFKPWPLIARKSHFTFLELTRHASLRGTVLELQHAHSLGGDNSLPPLIGTEEHDHQLNQSSIKDNHGAHGPPSKSGQEDSIHTGKPRQPIYNGNSQYAADEEFRRRYEEIWGTSRTNKQCHPTTTETDPNDGADNTSSTVWKDVLHANRTQTTSLGENGRKALGNGKDRTQSQASKRKRFGRSLPSTRPKFVRLTPDIGSTEDGFSSFWNRNFALLNLRHHRFMRKGRPTPRAKIVLRNEMSQRLRNELLEGGSISSISKIWQSAPSIDRHHIWPELLLTTLSRYPDSAIKLLTAIYTTPYLPSYAVSDTLDFITCRYLQNRENVDVDTLFSIFEGTLDLIQKAPHGHLELSQNTIYLLLSSLDATRCKALYLALVESSHPLHQNTLMHFTSRLAHLGEIDLAFAALQRLHRLGTDFNSPQMASICTTLLHHESWASDSNAFKATISESDLFEFMLQCGFKPNIITFNVLIQNALHIGDYETAWRIHDMMSENGVDADGFTYSLLLHDAKLYQDEQAIQHIVKLVRQKGLRNAHIITDFLHAIFLLHEGRYRRQSTKYTASATTKEGPDVWSKMCPIYCNYFKLSPLVHLIPNSLSYREILISSASVGGDSTSPPISTIGDSLRDPPVPTLSVMLAGLLNSFTKPRDAKLFYEHFQSLVLAGDPTATSLVQNPHVYNGILLALGQFPENTSTCSRLIGDMLPPKLLSPVKSEDISASSETPKVTVRVPKPDIYTWSILLKVFIDNQQPRAAEKVLSIMQSHNITPSHVTWKSLVSGYARMNDPIMVARTLSRLQDAGIETDEIKQKAMELTKDHTALIAAMRAEKPKLRSARKGKIFKQTFEVLDRAAEFMDEDQKMASDSSPAGTMKTSDSIEPIVR</sequence>
<evidence type="ECO:0000313" key="7">
    <source>
        <dbReference type="EMBL" id="RFU29886.1"/>
    </source>
</evidence>
<dbReference type="PANTHER" id="PTHR47447:SF28">
    <property type="entry name" value="PENTACOTRIPEPTIDE-REPEAT REGION OF PRORP DOMAIN-CONTAINING PROTEIN"/>
    <property type="match status" value="1"/>
</dbReference>
<dbReference type="EMBL" id="NCSJ02000114">
    <property type="protein sequence ID" value="RFU29886.1"/>
    <property type="molecule type" value="Genomic_DNA"/>
</dbReference>
<accession>A0A3E2H8X1</accession>
<dbReference type="OMA" id="MASICTT"/>
<keyword evidence="2" id="KW-0677">Repeat</keyword>
<evidence type="ECO:0000256" key="1">
    <source>
        <dbReference type="ARBA" id="ARBA00006192"/>
    </source>
</evidence>
<evidence type="ECO:0000256" key="5">
    <source>
        <dbReference type="PROSITE-ProRule" id="PRU00708"/>
    </source>
</evidence>
<dbReference type="InterPro" id="IPR002885">
    <property type="entry name" value="PPR_rpt"/>
</dbReference>
<evidence type="ECO:0000256" key="2">
    <source>
        <dbReference type="ARBA" id="ARBA00022737"/>
    </source>
</evidence>
<dbReference type="Proteomes" id="UP000258309">
    <property type="component" value="Unassembled WGS sequence"/>
</dbReference>
<organism evidence="7 8">
    <name type="scientific">Scytalidium lignicola</name>
    <name type="common">Hyphomycete</name>
    <dbReference type="NCBI Taxonomy" id="5539"/>
    <lineage>
        <taxon>Eukaryota</taxon>
        <taxon>Fungi</taxon>
        <taxon>Dikarya</taxon>
        <taxon>Ascomycota</taxon>
        <taxon>Pezizomycotina</taxon>
        <taxon>Leotiomycetes</taxon>
        <taxon>Leotiomycetes incertae sedis</taxon>
        <taxon>Scytalidium</taxon>
    </lineage>
</organism>
<dbReference type="Gene3D" id="1.25.40.10">
    <property type="entry name" value="Tetratricopeptide repeat domain"/>
    <property type="match status" value="2"/>
</dbReference>
<comment type="function">
    <text evidence="3">Regulates mitochondrial small subunit maturation by controlling 15S rRNA 5'-end processing. Localizes to the 5' precursor of the 15S rRNA in a position that is subsequently occupied by mS47 in the mature yeast mtSSU. Uses structure and sequence-specific RNA recognition, binding to a single-stranded region of the precursor and specifically recognizing bases -6 to -1. The exchange of Ccm1 for mS47 is coupled to the irreversible removal of precursor rRNA that is accompanied by conformational changes of the mitoribosomal proteins uS5m and mS26. These conformational changes signal completion of 5'-end rRNA processing through protection of the mature 5'-end of the 15S rRNA and stabilization of mS47. The removal of the 5' precursor together with the dissociation of Ccm1 may be catalyzed by the 5'-3' exoribonuclease Pet127. Involved in the specific removal of group I introns in mitochondrial encoded transcripts.</text>
</comment>
<reference evidence="7 8" key="1">
    <citation type="submission" date="2018-05" db="EMBL/GenBank/DDBJ databases">
        <title>Draft genome sequence of Scytalidium lignicola DSM 105466, a ubiquitous saprotrophic fungus.</title>
        <authorList>
            <person name="Buettner E."/>
            <person name="Gebauer A.M."/>
            <person name="Hofrichter M."/>
            <person name="Liers C."/>
            <person name="Kellner H."/>
        </authorList>
    </citation>
    <scope>NUCLEOTIDE SEQUENCE [LARGE SCALE GENOMIC DNA]</scope>
    <source>
        <strain evidence="7 8">DSM 105466</strain>
    </source>
</reference>
<feature type="repeat" description="PPR" evidence="5">
    <location>
        <begin position="757"/>
        <end position="791"/>
    </location>
</feature>
<evidence type="ECO:0000256" key="3">
    <source>
        <dbReference type="ARBA" id="ARBA00044493"/>
    </source>
</evidence>
<dbReference type="PANTHER" id="PTHR47447">
    <property type="entry name" value="OS03G0856100 PROTEIN"/>
    <property type="match status" value="1"/>
</dbReference>
<dbReference type="OrthoDB" id="185373at2759"/>
<feature type="compositionally biased region" description="Polar residues" evidence="6">
    <location>
        <begin position="140"/>
        <end position="166"/>
    </location>
</feature>
<dbReference type="NCBIfam" id="TIGR00756">
    <property type="entry name" value="PPR"/>
    <property type="match status" value="1"/>
</dbReference>
<feature type="region of interest" description="Disordered" evidence="6">
    <location>
        <begin position="140"/>
        <end position="218"/>
    </location>
</feature>
<name>A0A3E2H8X1_SCYLI</name>
<feature type="repeat" description="PPR" evidence="5">
    <location>
        <begin position="489"/>
        <end position="523"/>
    </location>
</feature>
<evidence type="ECO:0000256" key="6">
    <source>
        <dbReference type="SAM" id="MobiDB-lite"/>
    </source>
</evidence>
<feature type="region of interest" description="Disordered" evidence="6">
    <location>
        <begin position="87"/>
        <end position="125"/>
    </location>
</feature>
<comment type="caution">
    <text evidence="7">The sequence shown here is derived from an EMBL/GenBank/DDBJ whole genome shotgun (WGS) entry which is preliminary data.</text>
</comment>
<comment type="subunit">
    <text evidence="4">Binds to mitochondrial small subunit 15S rRNA.</text>
</comment>
<keyword evidence="8" id="KW-1185">Reference proteome</keyword>
<dbReference type="PROSITE" id="PS51375">
    <property type="entry name" value="PPR"/>
    <property type="match status" value="2"/>
</dbReference>
<dbReference type="AlphaFoldDB" id="A0A3E2H8X1"/>
<feature type="region of interest" description="Disordered" evidence="6">
    <location>
        <begin position="878"/>
        <end position="904"/>
    </location>
</feature>
<evidence type="ECO:0008006" key="9">
    <source>
        <dbReference type="Google" id="ProtNLM"/>
    </source>
</evidence>
<feature type="non-terminal residue" evidence="7">
    <location>
        <position position="1"/>
    </location>
</feature>
<dbReference type="InterPro" id="IPR011990">
    <property type="entry name" value="TPR-like_helical_dom_sf"/>
</dbReference>
<evidence type="ECO:0000313" key="8">
    <source>
        <dbReference type="Proteomes" id="UP000258309"/>
    </source>
</evidence>
<evidence type="ECO:0000256" key="4">
    <source>
        <dbReference type="ARBA" id="ARBA00044511"/>
    </source>
</evidence>
<dbReference type="STRING" id="5539.A0A3E2H8X1"/>